<evidence type="ECO:0000313" key="2">
    <source>
        <dbReference type="Proteomes" id="UP000298324"/>
    </source>
</evidence>
<sequence length="159" mass="17633">MLEVSGNPNPTWILSEPEEKDERALRLTFAYRGEEIELVVAQRVAMFVPPADSLEEREPRSGFWLELRDAAGALVFRQDLHNPIAADYEVFPENPAGEIVRLPAAAPSGTFTLVIPEPERAENLVLVASPSTPEARNQAAREVARFDMAGVRRTVEGRP</sequence>
<accession>A0A4Y7R9Z0</accession>
<reference evidence="1 2" key="1">
    <citation type="journal article" date="2018" name="Environ. Microbiol.">
        <title>Novel energy conservation strategies and behaviour of Pelotomaculum schinkii driving syntrophic propionate catabolism.</title>
        <authorList>
            <person name="Hidalgo-Ahumada C.A.P."/>
            <person name="Nobu M.K."/>
            <person name="Narihiro T."/>
            <person name="Tamaki H."/>
            <person name="Liu W.T."/>
            <person name="Kamagata Y."/>
            <person name="Stams A.J.M."/>
            <person name="Imachi H."/>
            <person name="Sousa D.Z."/>
        </authorList>
    </citation>
    <scope>NUCLEOTIDE SEQUENCE [LARGE SCALE GENOMIC DNA]</scope>
    <source>
        <strain evidence="1 2">HH</strain>
    </source>
</reference>
<organism evidence="1 2">
    <name type="scientific">Pelotomaculum schinkii</name>
    <dbReference type="NCBI Taxonomy" id="78350"/>
    <lineage>
        <taxon>Bacteria</taxon>
        <taxon>Bacillati</taxon>
        <taxon>Bacillota</taxon>
        <taxon>Clostridia</taxon>
        <taxon>Eubacteriales</taxon>
        <taxon>Desulfotomaculaceae</taxon>
        <taxon>Pelotomaculum</taxon>
    </lineage>
</organism>
<dbReference type="EMBL" id="QFGA01000002">
    <property type="protein sequence ID" value="TEB05460.1"/>
    <property type="molecule type" value="Genomic_DNA"/>
</dbReference>
<dbReference type="Proteomes" id="UP000298324">
    <property type="component" value="Unassembled WGS sequence"/>
</dbReference>
<dbReference type="AlphaFoldDB" id="A0A4Y7R9Z0"/>
<comment type="caution">
    <text evidence="1">The sequence shown here is derived from an EMBL/GenBank/DDBJ whole genome shotgun (WGS) entry which is preliminary data.</text>
</comment>
<proteinExistence type="predicted"/>
<name>A0A4Y7R9Z0_9FIRM</name>
<protein>
    <submittedName>
        <fullName evidence="1">Uncharacterized protein</fullName>
    </submittedName>
</protein>
<keyword evidence="2" id="KW-1185">Reference proteome</keyword>
<dbReference type="RefSeq" id="WP_190240515.1">
    <property type="nucleotide sequence ID" value="NZ_QFGA01000002.1"/>
</dbReference>
<gene>
    <name evidence="1" type="ORF">Psch_02501</name>
</gene>
<evidence type="ECO:0000313" key="1">
    <source>
        <dbReference type="EMBL" id="TEB05460.1"/>
    </source>
</evidence>